<organism evidence="1 2">
    <name type="scientific">Anaerocolumna aminovalerica</name>
    <dbReference type="NCBI Taxonomy" id="1527"/>
    <lineage>
        <taxon>Bacteria</taxon>
        <taxon>Bacillati</taxon>
        <taxon>Bacillota</taxon>
        <taxon>Clostridia</taxon>
        <taxon>Lachnospirales</taxon>
        <taxon>Lachnospiraceae</taxon>
        <taxon>Anaerocolumna</taxon>
    </lineage>
</organism>
<dbReference type="Proteomes" id="UP000198806">
    <property type="component" value="Unassembled WGS sequence"/>
</dbReference>
<evidence type="ECO:0000313" key="2">
    <source>
        <dbReference type="Proteomes" id="UP000198806"/>
    </source>
</evidence>
<dbReference type="EMBL" id="FOWD01000003">
    <property type="protein sequence ID" value="SFN85660.1"/>
    <property type="molecule type" value="Genomic_DNA"/>
</dbReference>
<proteinExistence type="predicted"/>
<dbReference type="AlphaFoldDB" id="A0A1I5CF76"/>
<keyword evidence="2" id="KW-1185">Reference proteome</keyword>
<name>A0A1I5CF76_9FIRM</name>
<protein>
    <submittedName>
        <fullName evidence="1">Uncharacterized protein</fullName>
    </submittedName>
</protein>
<sequence>MPYFIFMETRYGMWENYINYWFHHEDKYALTKRLKNISFRTYSEEYTKSSY</sequence>
<gene>
    <name evidence="1" type="ORF">SAMN04489757_10329</name>
</gene>
<evidence type="ECO:0000313" key="1">
    <source>
        <dbReference type="EMBL" id="SFN85660.1"/>
    </source>
</evidence>
<reference evidence="1 2" key="1">
    <citation type="submission" date="2016-10" db="EMBL/GenBank/DDBJ databases">
        <authorList>
            <person name="de Groot N.N."/>
        </authorList>
    </citation>
    <scope>NUCLEOTIDE SEQUENCE [LARGE SCALE GENOMIC DNA]</scope>
    <source>
        <strain evidence="1 2">DSM 1283</strain>
    </source>
</reference>
<accession>A0A1I5CF76</accession>